<dbReference type="EMBL" id="JACOPB010000018">
    <property type="protein sequence ID" value="MBC5711387.1"/>
    <property type="molecule type" value="Genomic_DNA"/>
</dbReference>
<organism evidence="1 2">
    <name type="scientific">Hungatella hominis</name>
    <dbReference type="NCBI Taxonomy" id="2763050"/>
    <lineage>
        <taxon>Bacteria</taxon>
        <taxon>Bacillati</taxon>
        <taxon>Bacillota</taxon>
        <taxon>Clostridia</taxon>
        <taxon>Lachnospirales</taxon>
        <taxon>Lachnospiraceae</taxon>
        <taxon>Hungatella</taxon>
    </lineage>
</organism>
<comment type="caution">
    <text evidence="1">The sequence shown here is derived from an EMBL/GenBank/DDBJ whole genome shotgun (WGS) entry which is preliminary data.</text>
</comment>
<evidence type="ECO:0000313" key="1">
    <source>
        <dbReference type="EMBL" id="MBC5711387.1"/>
    </source>
</evidence>
<dbReference type="Proteomes" id="UP000634672">
    <property type="component" value="Unassembled WGS sequence"/>
</dbReference>
<keyword evidence="2" id="KW-1185">Reference proteome</keyword>
<gene>
    <name evidence="1" type="ORF">H8S75_25970</name>
</gene>
<name>A0ABR7HE05_9FIRM</name>
<evidence type="ECO:0000313" key="2">
    <source>
        <dbReference type="Proteomes" id="UP000634672"/>
    </source>
</evidence>
<reference evidence="1 2" key="1">
    <citation type="submission" date="2020-08" db="EMBL/GenBank/DDBJ databases">
        <title>Genome public.</title>
        <authorList>
            <person name="Liu C."/>
            <person name="Sun Q."/>
        </authorList>
    </citation>
    <scope>NUCLEOTIDE SEQUENCE [LARGE SCALE GENOMIC DNA]</scope>
    <source>
        <strain evidence="1 2">NSJ-66</strain>
    </source>
</reference>
<protein>
    <submittedName>
        <fullName evidence="1">Uncharacterized protein</fullName>
    </submittedName>
</protein>
<sequence>MKKLLWLFISDLNRDDVHLAVPTAAWIAEEAGAEFECYLESERDGTLFAKTGSTVLGGRHHAQFNYLNACYDVKYILLGNTYVFRSSIEQFQAEILVQTDELGELYKQLMHHARLKAKPKVFCAPPRFIETGERKLEIGPYLYPEIYFGHLLAYPASMIELDGGQEIVAFLPNKEIEAALPETADIVERIQEGDSYGTITVRIAERWKYCAKGVAFADPPAVLSQLATFCREKRIAVYEECAARSPGEYVFNEYTEAATGIAPEVRRLCRELDNRVIVGRQTGDGDLFEWSRDGICIKIMDPNRPAFPLVETIPQIWVRQEGDIYEEEPNDDQLHQYAKEGKLLATILFHSGEMAHNEAMLNLVEYSSVTRLKIGIGVHASRYETCPQMWELIGIPHSRGGAKGLVEPVLHCGGMGILAEITCPPEYLYAHCMEAMKRIRNIAGDNAVPRGYYAFADTDLQTASTVKEEIYKAVQAVGLEYFISTVQPGRNLIIYESDAMTAINQTPKTLCFGSPFARLSSVEELIHNLPHIRPGFMIATMDSPVVSFNPYIWKKGTDFVKIADYLQHSDDVINVLPRTVARYAKILREMGLIPSLEENNRRVNELYR</sequence>
<proteinExistence type="predicted"/>
<accession>A0ABR7HE05</accession>
<dbReference type="RefSeq" id="WP_187024007.1">
    <property type="nucleotide sequence ID" value="NZ_JACOPB010000018.1"/>
</dbReference>